<gene>
    <name evidence="13" type="primary">LOC108569126</name>
</gene>
<feature type="signal peptide" evidence="10">
    <location>
        <begin position="1"/>
        <end position="19"/>
    </location>
</feature>
<reference evidence="13" key="1">
    <citation type="submission" date="2025-08" db="UniProtKB">
        <authorList>
            <consortium name="RefSeq"/>
        </authorList>
    </citation>
    <scope>IDENTIFICATION</scope>
    <source>
        <tissue evidence="13">Whole Larva</tissue>
    </source>
</reference>
<feature type="domain" description="Glycoside hydrolase family 38 central" evidence="11">
    <location>
        <begin position="338"/>
        <end position="415"/>
    </location>
</feature>
<dbReference type="Gene3D" id="2.60.40.1180">
    <property type="entry name" value="Golgi alpha-mannosidase II"/>
    <property type="match status" value="1"/>
</dbReference>
<dbReference type="InterPro" id="IPR011330">
    <property type="entry name" value="Glyco_hydro/deAcase_b/a-brl"/>
</dbReference>
<evidence type="ECO:0000313" key="13">
    <source>
        <dbReference type="RefSeq" id="XP_017786043.1"/>
    </source>
</evidence>
<feature type="chain" id="PRO_5044992265" description="Alpha-mannosidase" evidence="10">
    <location>
        <begin position="20"/>
        <end position="916"/>
    </location>
</feature>
<dbReference type="InterPro" id="IPR041147">
    <property type="entry name" value="GH38_C"/>
</dbReference>
<keyword evidence="6 10" id="KW-0862">Zinc</keyword>
<keyword evidence="7" id="KW-1015">Disulfide bond</keyword>
<keyword evidence="4 10" id="KW-0479">Metal-binding</keyword>
<evidence type="ECO:0000256" key="8">
    <source>
        <dbReference type="ARBA" id="ARBA00023180"/>
    </source>
</evidence>
<dbReference type="RefSeq" id="XP_017786043.1">
    <property type="nucleotide sequence ID" value="XM_017930554.1"/>
</dbReference>
<organism evidence="12 13">
    <name type="scientific">Nicrophorus vespilloides</name>
    <name type="common">Boreal carrion beetle</name>
    <dbReference type="NCBI Taxonomy" id="110193"/>
    <lineage>
        <taxon>Eukaryota</taxon>
        <taxon>Metazoa</taxon>
        <taxon>Ecdysozoa</taxon>
        <taxon>Arthropoda</taxon>
        <taxon>Hexapoda</taxon>
        <taxon>Insecta</taxon>
        <taxon>Pterygota</taxon>
        <taxon>Neoptera</taxon>
        <taxon>Endopterygota</taxon>
        <taxon>Coleoptera</taxon>
        <taxon>Polyphaga</taxon>
        <taxon>Staphyliniformia</taxon>
        <taxon>Silphidae</taxon>
        <taxon>Nicrophorinae</taxon>
        <taxon>Nicrophorus</taxon>
    </lineage>
</organism>
<dbReference type="InterPro" id="IPR028995">
    <property type="entry name" value="Glyco_hydro_57/38_cen_sf"/>
</dbReference>
<name>A0ABM1NGU3_NICVS</name>
<keyword evidence="8" id="KW-0325">Glycoprotein</keyword>
<evidence type="ECO:0000259" key="11">
    <source>
        <dbReference type="SMART" id="SM00872"/>
    </source>
</evidence>
<dbReference type="EC" id="3.2.1.-" evidence="10"/>
<dbReference type="Pfam" id="PF07748">
    <property type="entry name" value="Glyco_hydro_38C"/>
    <property type="match status" value="1"/>
</dbReference>
<dbReference type="Pfam" id="PF17677">
    <property type="entry name" value="Glyco_hydro38C2"/>
    <property type="match status" value="1"/>
</dbReference>
<dbReference type="PANTHER" id="PTHR11607">
    <property type="entry name" value="ALPHA-MANNOSIDASE"/>
    <property type="match status" value="1"/>
</dbReference>
<dbReference type="PANTHER" id="PTHR11607:SF3">
    <property type="entry name" value="LYSOSOMAL ALPHA-MANNOSIDASE"/>
    <property type="match status" value="1"/>
</dbReference>
<dbReference type="Gene3D" id="3.20.110.10">
    <property type="entry name" value="Glycoside hydrolase 38, N terminal domain"/>
    <property type="match status" value="1"/>
</dbReference>
<dbReference type="InterPro" id="IPR027291">
    <property type="entry name" value="Glyco_hydro_38_N_sf"/>
</dbReference>
<dbReference type="GeneID" id="108569126"/>
<dbReference type="Pfam" id="PF09261">
    <property type="entry name" value="Alpha-mann_mid"/>
    <property type="match status" value="1"/>
</dbReference>
<keyword evidence="5 10" id="KW-0378">Hydrolase</keyword>
<evidence type="ECO:0000313" key="12">
    <source>
        <dbReference type="Proteomes" id="UP000695000"/>
    </source>
</evidence>
<dbReference type="Proteomes" id="UP000695000">
    <property type="component" value="Unplaced"/>
</dbReference>
<dbReference type="SUPFAM" id="SSF88713">
    <property type="entry name" value="Glycoside hydrolase/deacetylase"/>
    <property type="match status" value="1"/>
</dbReference>
<dbReference type="InterPro" id="IPR011682">
    <property type="entry name" value="Glyco_hydro_38_C"/>
</dbReference>
<evidence type="ECO:0000256" key="2">
    <source>
        <dbReference type="ARBA" id="ARBA00009792"/>
    </source>
</evidence>
<dbReference type="SUPFAM" id="SSF74650">
    <property type="entry name" value="Galactose mutarotase-like"/>
    <property type="match status" value="1"/>
</dbReference>
<evidence type="ECO:0000256" key="5">
    <source>
        <dbReference type="ARBA" id="ARBA00022801"/>
    </source>
</evidence>
<keyword evidence="12" id="KW-1185">Reference proteome</keyword>
<protein>
    <recommendedName>
        <fullName evidence="3 10">Alpha-mannosidase</fullName>
        <ecNumber evidence="10">3.2.1.-</ecNumber>
    </recommendedName>
</protein>
<dbReference type="Gene3D" id="2.60.40.1360">
    <property type="match status" value="1"/>
</dbReference>
<dbReference type="InterPro" id="IPR050843">
    <property type="entry name" value="Glycosyl_Hydrlase_38"/>
</dbReference>
<keyword evidence="9 10" id="KW-0326">Glycosidase</keyword>
<evidence type="ECO:0000256" key="9">
    <source>
        <dbReference type="ARBA" id="ARBA00023295"/>
    </source>
</evidence>
<evidence type="ECO:0000256" key="4">
    <source>
        <dbReference type="ARBA" id="ARBA00022723"/>
    </source>
</evidence>
<dbReference type="Pfam" id="PF01074">
    <property type="entry name" value="Glyco_hydro_38N"/>
    <property type="match status" value="1"/>
</dbReference>
<evidence type="ECO:0000256" key="3">
    <source>
        <dbReference type="ARBA" id="ARBA00012752"/>
    </source>
</evidence>
<dbReference type="InterPro" id="IPR011013">
    <property type="entry name" value="Gal_mutarotase_sf_dom"/>
</dbReference>
<accession>A0ABM1NGU3</accession>
<comment type="catalytic activity">
    <reaction evidence="1">
        <text>Hydrolysis of terminal, non-reducing alpha-D-mannose residues in alpha-D-mannosides.</text>
        <dbReference type="EC" id="3.2.1.24"/>
    </reaction>
</comment>
<dbReference type="Gene3D" id="2.70.98.30">
    <property type="entry name" value="Golgi alpha-mannosidase II, domain 4"/>
    <property type="match status" value="1"/>
</dbReference>
<dbReference type="InterPro" id="IPR013780">
    <property type="entry name" value="Glyco_hydro_b"/>
</dbReference>
<dbReference type="Gene3D" id="1.20.1270.50">
    <property type="entry name" value="Glycoside hydrolase family 38, central domain"/>
    <property type="match status" value="1"/>
</dbReference>
<sequence length="916" mass="105255">MFSVPVTLLCAVHLIYVSACGYNSCPRVKLDEINVHLVPHSHDDVGWVKTVDEYFDEDVNNILSTVVKALQENPRRRFIQVETAYFYKWWFLQDDGTKENVKRLLKSGQLEIVGGAWSMNDEAVTHYQSIIDQFTLGLKFLNETFGVCGLPRIGWQIDPFGHSSEMASIFKQMEYDALFLGRIHHEDRNERIRTKDMEFMWKDNSTGSSLFTSVLYDLYMAPNMIGHNLFCDSPIYASRKINVNLFKEHIEKVLKAYKTKNILIPIGGDFHYINANGCFENLDKLIRNMRGEKLINTKINVFYSTPSCYLKALHQGTNGNGFSTFSADFFPYADRNYSYWSGFYTSRPALKKLEREGNRLLQLQIFKQLHSLVPRSKYNHSNLDNLKRIMGVMQHHDAITGTETQYVADDYTAQLVKALDDNFKNINLLISIFQKNVSDIHYCPLKNVSICDFTSNNSRFTVTLYNPLAWTVSHYVYIPVNAKNFTVSHNNEMLPIQIRVNDKLFNESTENSIIFQAENIPPLGTKSFTIERKPGARILTPIVGRQSLHIGNEKTAVNLDKAGFVSSVVLRGIRVEMQQSILSYEGYVSPSFNHPSSGAYVFRPSELAKSFGKLMKLTVHKGELFDEINQVYNDWIKQSIRVYKDRDFVEFEWTVGPFPDDVGEEVISRFSTNLDTKKVFYTDVNGRGEIKRVTEKKKERISGNYYPVASRISLKDQSRDLKMTVYSDRPQGGASLISGQLELMLHRVTIDDDELGVGEPLREMNRNAGGLVTGRHILAMTSIHENYDDHIFNFPPVEWYSSVENLNFPQFSVLKRDFPKNVHLLSLEPWNEDSVLIRLEYNGKGSDTSVDLNDIFTFFKIKSFTETNLSGVKSLKRSYNFTWNGVHEESLKVENTLKVVLKPTQIRTFIAKVQYI</sequence>
<dbReference type="InterPro" id="IPR000602">
    <property type="entry name" value="Glyco_hydro_38_N"/>
</dbReference>
<dbReference type="InterPro" id="IPR015341">
    <property type="entry name" value="Glyco_hydro_38_cen"/>
</dbReference>
<proteinExistence type="inferred from homology"/>
<dbReference type="InterPro" id="IPR037094">
    <property type="entry name" value="Glyco_hydro_38_cen_sf"/>
</dbReference>
<evidence type="ECO:0000256" key="6">
    <source>
        <dbReference type="ARBA" id="ARBA00022833"/>
    </source>
</evidence>
<evidence type="ECO:0000256" key="7">
    <source>
        <dbReference type="ARBA" id="ARBA00023157"/>
    </source>
</evidence>
<keyword evidence="10" id="KW-0732">Signal</keyword>
<evidence type="ECO:0000256" key="10">
    <source>
        <dbReference type="RuleBase" id="RU361199"/>
    </source>
</evidence>
<evidence type="ECO:0000256" key="1">
    <source>
        <dbReference type="ARBA" id="ARBA00000365"/>
    </source>
</evidence>
<comment type="cofactor">
    <cofactor evidence="10">
        <name>Zn(2+)</name>
        <dbReference type="ChEBI" id="CHEBI:29105"/>
    </cofactor>
    <text evidence="10">Binds 1 zinc ion per subunit.</text>
</comment>
<dbReference type="SUPFAM" id="SSF88688">
    <property type="entry name" value="Families 57/38 glycoside transferase middle domain"/>
    <property type="match status" value="1"/>
</dbReference>
<comment type="similarity">
    <text evidence="2 10">Belongs to the glycosyl hydrolase 38 family.</text>
</comment>
<dbReference type="SMART" id="SM00872">
    <property type="entry name" value="Alpha-mann_mid"/>
    <property type="match status" value="1"/>
</dbReference>